<evidence type="ECO:0000313" key="2">
    <source>
        <dbReference type="Proteomes" id="UP000217790"/>
    </source>
</evidence>
<protein>
    <submittedName>
        <fullName evidence="1">Uncharacterized protein</fullName>
    </submittedName>
</protein>
<dbReference type="EMBL" id="KZ293651">
    <property type="protein sequence ID" value="PBK96196.1"/>
    <property type="molecule type" value="Genomic_DNA"/>
</dbReference>
<evidence type="ECO:0000313" key="1">
    <source>
        <dbReference type="EMBL" id="PBK96196.1"/>
    </source>
</evidence>
<keyword evidence="2" id="KW-1185">Reference proteome</keyword>
<name>A0A2H3E967_ARMGA</name>
<dbReference type="InParanoid" id="A0A2H3E967"/>
<sequence length="274" mass="29618">MLNFGNLTLDQIAHYSYQSKPASLLQGLHFNATALHRPLVLLGNQRVPTAVRIPLSPAQIPHPTAPSLDHSMSTLPSNKNLYIHDDETRPREMSTHPDNPIIESDLSDVDDEDTVQAILVSNLAMSSENHYAPDTPPQTKLSQALSPSLSPAAGFLAIQGWTKLGTAINLSNTVENSQETLSEPKCLVYTANPSFLGDQITQITNSLTEAISGITGNNSICLSPPVMTQDAAKNERDMQAGVEPFLYCLSNITMAQRDHLIPSNAGRLTSLPSS</sequence>
<dbReference type="Proteomes" id="UP000217790">
    <property type="component" value="Unassembled WGS sequence"/>
</dbReference>
<organism evidence="1 2">
    <name type="scientific">Armillaria gallica</name>
    <name type="common">Bulbous honey fungus</name>
    <name type="synonym">Armillaria bulbosa</name>
    <dbReference type="NCBI Taxonomy" id="47427"/>
    <lineage>
        <taxon>Eukaryota</taxon>
        <taxon>Fungi</taxon>
        <taxon>Dikarya</taxon>
        <taxon>Basidiomycota</taxon>
        <taxon>Agaricomycotina</taxon>
        <taxon>Agaricomycetes</taxon>
        <taxon>Agaricomycetidae</taxon>
        <taxon>Agaricales</taxon>
        <taxon>Marasmiineae</taxon>
        <taxon>Physalacriaceae</taxon>
        <taxon>Armillaria</taxon>
    </lineage>
</organism>
<accession>A0A2H3E967</accession>
<reference evidence="2" key="1">
    <citation type="journal article" date="2017" name="Nat. Ecol. Evol.">
        <title>Genome expansion and lineage-specific genetic innovations in the forest pathogenic fungi Armillaria.</title>
        <authorList>
            <person name="Sipos G."/>
            <person name="Prasanna A.N."/>
            <person name="Walter M.C."/>
            <person name="O'Connor E."/>
            <person name="Balint B."/>
            <person name="Krizsan K."/>
            <person name="Kiss B."/>
            <person name="Hess J."/>
            <person name="Varga T."/>
            <person name="Slot J."/>
            <person name="Riley R."/>
            <person name="Boka B."/>
            <person name="Rigling D."/>
            <person name="Barry K."/>
            <person name="Lee J."/>
            <person name="Mihaltcheva S."/>
            <person name="LaButti K."/>
            <person name="Lipzen A."/>
            <person name="Waldron R."/>
            <person name="Moloney N.M."/>
            <person name="Sperisen C."/>
            <person name="Kredics L."/>
            <person name="Vagvoelgyi C."/>
            <person name="Patrignani A."/>
            <person name="Fitzpatrick D."/>
            <person name="Nagy I."/>
            <person name="Doyle S."/>
            <person name="Anderson J.B."/>
            <person name="Grigoriev I.V."/>
            <person name="Gueldener U."/>
            <person name="Muensterkoetter M."/>
            <person name="Nagy L.G."/>
        </authorList>
    </citation>
    <scope>NUCLEOTIDE SEQUENCE [LARGE SCALE GENOMIC DNA]</scope>
    <source>
        <strain evidence="2">Ar21-2</strain>
    </source>
</reference>
<gene>
    <name evidence="1" type="ORF">ARMGADRAFT_1077700</name>
</gene>
<dbReference type="AlphaFoldDB" id="A0A2H3E967"/>
<proteinExistence type="predicted"/>